<keyword evidence="1" id="KW-0175">Coiled coil</keyword>
<feature type="coiled-coil region" evidence="1">
    <location>
        <begin position="38"/>
        <end position="73"/>
    </location>
</feature>
<reference evidence="3 4" key="1">
    <citation type="submission" date="2019-09" db="EMBL/GenBank/DDBJ databases">
        <authorList>
            <person name="Ou C."/>
        </authorList>
    </citation>
    <scope>NUCLEOTIDE SEQUENCE [LARGE SCALE GENOMIC DNA]</scope>
    <source>
        <strain evidence="3">S2</strain>
        <tissue evidence="3">Leaf</tissue>
    </source>
</reference>
<evidence type="ECO:0008006" key="5">
    <source>
        <dbReference type="Google" id="ProtNLM"/>
    </source>
</evidence>
<dbReference type="PANTHER" id="PTHR22930">
    <property type="match status" value="1"/>
</dbReference>
<protein>
    <recommendedName>
        <fullName evidence="5">DDE Tnp4 domain-containing protein</fullName>
    </recommendedName>
</protein>
<accession>A0A5N5GPD2</accession>
<proteinExistence type="predicted"/>
<name>A0A5N5GPD2_9ROSA</name>
<feature type="region of interest" description="Disordered" evidence="2">
    <location>
        <begin position="256"/>
        <end position="275"/>
    </location>
</feature>
<gene>
    <name evidence="3" type="ORF">D8674_013304</name>
</gene>
<dbReference type="EMBL" id="SMOL01000401">
    <property type="protein sequence ID" value="KAB2617435.1"/>
    <property type="molecule type" value="Genomic_DNA"/>
</dbReference>
<evidence type="ECO:0000256" key="2">
    <source>
        <dbReference type="SAM" id="MobiDB-lite"/>
    </source>
</evidence>
<feature type="compositionally biased region" description="Low complexity" evidence="2">
    <location>
        <begin position="264"/>
        <end position="273"/>
    </location>
</feature>
<evidence type="ECO:0000313" key="4">
    <source>
        <dbReference type="Proteomes" id="UP000327157"/>
    </source>
</evidence>
<organism evidence="3 4">
    <name type="scientific">Pyrus ussuriensis x Pyrus communis</name>
    <dbReference type="NCBI Taxonomy" id="2448454"/>
    <lineage>
        <taxon>Eukaryota</taxon>
        <taxon>Viridiplantae</taxon>
        <taxon>Streptophyta</taxon>
        <taxon>Embryophyta</taxon>
        <taxon>Tracheophyta</taxon>
        <taxon>Spermatophyta</taxon>
        <taxon>Magnoliopsida</taxon>
        <taxon>eudicotyledons</taxon>
        <taxon>Gunneridae</taxon>
        <taxon>Pentapetalae</taxon>
        <taxon>rosids</taxon>
        <taxon>fabids</taxon>
        <taxon>Rosales</taxon>
        <taxon>Rosaceae</taxon>
        <taxon>Amygdaloideae</taxon>
        <taxon>Maleae</taxon>
        <taxon>Pyrus</taxon>
    </lineage>
</organism>
<dbReference type="PANTHER" id="PTHR22930:SF259">
    <property type="entry name" value="OS08G0106900 PROTEIN"/>
    <property type="match status" value="1"/>
</dbReference>
<dbReference type="OrthoDB" id="1295834at2759"/>
<comment type="caution">
    <text evidence="3">The sequence shown here is derived from an EMBL/GenBank/DDBJ whole genome shotgun (WGS) entry which is preliminary data.</text>
</comment>
<sequence>MVQGRRHYLGVEFRVWAWSFYIISQSSMEVEGGEEMEVDEVDEEMEVEQMVEEQIEEEEIDEEEIEEEELNETIKYLLMAIQAIVHMLKEFIITFGQPIEQMLATILLIVGHNSRYCLLRDTFGQSHWTTSRNFNKVLKALNTIALEMIAKHGLDCIRAIDGTHIPASMSGYNVTACNFDLEFMYVLSGWEGSAHDSRVLNDALTRRNGLKVPQEYSGSGHEPRNEKELFNLIHVVLACAVVHNFLHKECRSNEFPIEPDDESSSSPPLSVSEGDLDQDFQTQEQQRNIANEWRYNITLDMWRDAHNDNNVNGG</sequence>
<dbReference type="InterPro" id="IPR045249">
    <property type="entry name" value="HARBI1-like"/>
</dbReference>
<dbReference type="Proteomes" id="UP000327157">
    <property type="component" value="Chromosome 15"/>
</dbReference>
<evidence type="ECO:0000313" key="3">
    <source>
        <dbReference type="EMBL" id="KAB2617435.1"/>
    </source>
</evidence>
<reference evidence="3 4" key="3">
    <citation type="submission" date="2019-11" db="EMBL/GenBank/DDBJ databases">
        <title>A de novo genome assembly of a pear dwarfing rootstock.</title>
        <authorList>
            <person name="Wang F."/>
            <person name="Wang J."/>
            <person name="Li S."/>
            <person name="Zhang Y."/>
            <person name="Fang M."/>
            <person name="Ma L."/>
            <person name="Zhao Y."/>
            <person name="Jiang S."/>
        </authorList>
    </citation>
    <scope>NUCLEOTIDE SEQUENCE [LARGE SCALE GENOMIC DNA]</scope>
    <source>
        <strain evidence="3">S2</strain>
        <tissue evidence="3">Leaf</tissue>
    </source>
</reference>
<keyword evidence="4" id="KW-1185">Reference proteome</keyword>
<reference evidence="4" key="2">
    <citation type="submission" date="2019-10" db="EMBL/GenBank/DDBJ databases">
        <title>A de novo genome assembly of a pear dwarfing rootstock.</title>
        <authorList>
            <person name="Wang F."/>
            <person name="Wang J."/>
            <person name="Li S."/>
            <person name="Zhang Y."/>
            <person name="Fang M."/>
            <person name="Ma L."/>
            <person name="Zhao Y."/>
            <person name="Jiang S."/>
        </authorList>
    </citation>
    <scope>NUCLEOTIDE SEQUENCE [LARGE SCALE GENOMIC DNA]</scope>
</reference>
<evidence type="ECO:0000256" key="1">
    <source>
        <dbReference type="SAM" id="Coils"/>
    </source>
</evidence>
<dbReference type="AlphaFoldDB" id="A0A5N5GPD2"/>